<protein>
    <submittedName>
        <fullName evidence="3">Glycerophosphodiester phosphodiesterase</fullName>
    </submittedName>
    <submittedName>
        <fullName evidence="2">Glycerophosphoryl diester phosphodiesterase</fullName>
    </submittedName>
</protein>
<evidence type="ECO:0000313" key="3">
    <source>
        <dbReference type="EMBL" id="NHK26619.1"/>
    </source>
</evidence>
<dbReference type="InterPro" id="IPR017946">
    <property type="entry name" value="PLC-like_Pdiesterase_TIM-brl"/>
</dbReference>
<dbReference type="RefSeq" id="WP_155136487.1">
    <property type="nucleotide sequence ID" value="NZ_BMGZ01000001.1"/>
</dbReference>
<reference evidence="2" key="3">
    <citation type="submission" date="2020-09" db="EMBL/GenBank/DDBJ databases">
        <authorList>
            <person name="Sun Q."/>
            <person name="Zhou Y."/>
        </authorList>
    </citation>
    <scope>NUCLEOTIDE SEQUENCE</scope>
    <source>
        <strain evidence="2">CGMCC 1.14984</strain>
    </source>
</reference>
<dbReference type="GO" id="GO:0006629">
    <property type="term" value="P:lipid metabolic process"/>
    <property type="evidence" value="ECO:0007669"/>
    <property type="project" value="InterPro"/>
</dbReference>
<proteinExistence type="predicted"/>
<dbReference type="InterPro" id="IPR030395">
    <property type="entry name" value="GP_PDE_dom"/>
</dbReference>
<reference evidence="2" key="1">
    <citation type="journal article" date="2014" name="Int. J. Syst. Evol. Microbiol.">
        <title>Complete genome sequence of Corynebacterium casei LMG S-19264T (=DSM 44701T), isolated from a smear-ripened cheese.</title>
        <authorList>
            <consortium name="US DOE Joint Genome Institute (JGI-PGF)"/>
            <person name="Walter F."/>
            <person name="Albersmeier A."/>
            <person name="Kalinowski J."/>
            <person name="Ruckert C."/>
        </authorList>
    </citation>
    <scope>NUCLEOTIDE SEQUENCE</scope>
    <source>
        <strain evidence="2">CGMCC 1.14984</strain>
    </source>
</reference>
<dbReference type="PANTHER" id="PTHR43805:SF1">
    <property type="entry name" value="GP-PDE DOMAIN-CONTAINING PROTEIN"/>
    <property type="match status" value="1"/>
</dbReference>
<evidence type="ECO:0000313" key="4">
    <source>
        <dbReference type="Proteomes" id="UP000621856"/>
    </source>
</evidence>
<evidence type="ECO:0000313" key="2">
    <source>
        <dbReference type="EMBL" id="GGH92895.1"/>
    </source>
</evidence>
<name>A0A8J3A0C4_9PROT</name>
<keyword evidence="5" id="KW-1185">Reference proteome</keyword>
<dbReference type="PROSITE" id="PS51704">
    <property type="entry name" value="GP_PDE"/>
    <property type="match status" value="1"/>
</dbReference>
<dbReference type="Gene3D" id="3.20.20.190">
    <property type="entry name" value="Phosphatidylinositol (PI) phosphodiesterase"/>
    <property type="match status" value="1"/>
</dbReference>
<dbReference type="Proteomes" id="UP000621856">
    <property type="component" value="Unassembled WGS sequence"/>
</dbReference>
<dbReference type="SUPFAM" id="SSF51695">
    <property type="entry name" value="PLC-like phosphodiesterases"/>
    <property type="match status" value="1"/>
</dbReference>
<reference evidence="3 5" key="2">
    <citation type="submission" date="2020-02" db="EMBL/GenBank/DDBJ databases">
        <title>Genome sequence of Parvularcula flava strain NH6-79.</title>
        <authorList>
            <person name="Abdul Karim M.H."/>
            <person name="Lam M.Q."/>
            <person name="Chen S.J."/>
            <person name="Yahya A."/>
            <person name="Shahir S."/>
            <person name="Shamsir M.S."/>
            <person name="Chong C.S."/>
        </authorList>
    </citation>
    <scope>NUCLEOTIDE SEQUENCE [LARGE SCALE GENOMIC DNA]</scope>
    <source>
        <strain evidence="3 5">NH6-79</strain>
    </source>
</reference>
<dbReference type="AlphaFoldDB" id="A0A8J3A0C4"/>
<organism evidence="2 4">
    <name type="scientific">Aquisalinus luteolus</name>
    <dbReference type="NCBI Taxonomy" id="1566827"/>
    <lineage>
        <taxon>Bacteria</taxon>
        <taxon>Pseudomonadati</taxon>
        <taxon>Pseudomonadota</taxon>
        <taxon>Alphaproteobacteria</taxon>
        <taxon>Parvularculales</taxon>
        <taxon>Parvularculaceae</taxon>
        <taxon>Aquisalinus</taxon>
    </lineage>
</organism>
<sequence length="327" mass="35496">MARKLLIGAALIIGALWLNNNSLFSRPAAGTEPKLIAHRGVAQTYHREGLTDKTCTAERIDPPTHPYQENTIASMQAAFEAGAAVVEIDIHPTPDGHWAVFHDWTLDCRTEANGVTRQTPMSVLKTLDIGYGYTADGGQTYPFRGKHVGEMPTLAEVMDALPEGRFLINFKGGPADDGLLLARAVAQNPAWADRIWGYYGAAGPTIAAATATDLPGGTKPVMKECLLRYIATGWSGHMPEACRDTIVFVPQNYTPLLWGWPHKFTARMEKAGTAVVLLGAHEKGDPGTTGIDSAEQLGDVPDRFGGYVWTNRIEMIGLLSRDVSREE</sequence>
<comment type="caution">
    <text evidence="2">The sequence shown here is derived from an EMBL/GenBank/DDBJ whole genome shotgun (WGS) entry which is preliminary data.</text>
</comment>
<dbReference type="EMBL" id="BMGZ01000001">
    <property type="protein sequence ID" value="GGH92895.1"/>
    <property type="molecule type" value="Genomic_DNA"/>
</dbReference>
<gene>
    <name evidence="3" type="ORF">FF098_001700</name>
    <name evidence="2" type="ORF">GCM10011355_03460</name>
</gene>
<dbReference type="PANTHER" id="PTHR43805">
    <property type="entry name" value="GLYCEROPHOSPHORYL DIESTER PHOSPHODIESTERASE"/>
    <property type="match status" value="1"/>
</dbReference>
<evidence type="ECO:0000313" key="5">
    <source>
        <dbReference type="Proteomes" id="UP000818603"/>
    </source>
</evidence>
<evidence type="ECO:0000259" key="1">
    <source>
        <dbReference type="PROSITE" id="PS51704"/>
    </source>
</evidence>
<dbReference type="Proteomes" id="UP000818603">
    <property type="component" value="Unassembled WGS sequence"/>
</dbReference>
<dbReference type="Pfam" id="PF03009">
    <property type="entry name" value="GDPD"/>
    <property type="match status" value="1"/>
</dbReference>
<dbReference type="EMBL" id="VCJR02000001">
    <property type="protein sequence ID" value="NHK26619.1"/>
    <property type="molecule type" value="Genomic_DNA"/>
</dbReference>
<accession>A0A8J3A0C4</accession>
<dbReference type="GO" id="GO:0008081">
    <property type="term" value="F:phosphoric diester hydrolase activity"/>
    <property type="evidence" value="ECO:0007669"/>
    <property type="project" value="InterPro"/>
</dbReference>
<feature type="domain" description="GP-PDE" evidence="1">
    <location>
        <begin position="33"/>
        <end position="320"/>
    </location>
</feature>